<dbReference type="EMBL" id="JALJAT010000002">
    <property type="protein sequence ID" value="KAK4473146.1"/>
    <property type="molecule type" value="Genomic_DNA"/>
</dbReference>
<accession>A0AAE1ZFN2</accession>
<evidence type="ECO:0008006" key="3">
    <source>
        <dbReference type="Google" id="ProtNLM"/>
    </source>
</evidence>
<dbReference type="GO" id="GO:0007017">
    <property type="term" value="P:microtubule-based process"/>
    <property type="evidence" value="ECO:0007669"/>
    <property type="project" value="InterPro"/>
</dbReference>
<dbReference type="GO" id="GO:0030286">
    <property type="term" value="C:dynein complex"/>
    <property type="evidence" value="ECO:0007669"/>
    <property type="project" value="InterPro"/>
</dbReference>
<reference evidence="1" key="2">
    <citation type="journal article" date="2023" name="Infect Dis Poverty">
        <title>Chromosome-scale genome of the human blood fluke Schistosoma mekongi and its implications for public health.</title>
        <authorList>
            <person name="Zhou M."/>
            <person name="Xu L."/>
            <person name="Xu D."/>
            <person name="Chen W."/>
            <person name="Khan J."/>
            <person name="Hu Y."/>
            <person name="Huang H."/>
            <person name="Wei H."/>
            <person name="Zhang Y."/>
            <person name="Chusongsang P."/>
            <person name="Tanasarnprasert K."/>
            <person name="Hu X."/>
            <person name="Limpanont Y."/>
            <person name="Lv Z."/>
        </authorList>
    </citation>
    <scope>NUCLEOTIDE SEQUENCE</scope>
    <source>
        <strain evidence="1">LV_2022a</strain>
    </source>
</reference>
<name>A0AAE1ZFN2_SCHME</name>
<dbReference type="Proteomes" id="UP001292079">
    <property type="component" value="Unassembled WGS sequence"/>
</dbReference>
<proteinExistence type="predicted"/>
<dbReference type="Pfam" id="PF01221">
    <property type="entry name" value="Dynein_light"/>
    <property type="match status" value="1"/>
</dbReference>
<dbReference type="AlphaFoldDB" id="A0AAE1ZFN2"/>
<dbReference type="InterPro" id="IPR037177">
    <property type="entry name" value="DLC_sf"/>
</dbReference>
<gene>
    <name evidence="1" type="ORF">MN116_002740</name>
</gene>
<dbReference type="Gene3D" id="3.30.740.10">
    <property type="entry name" value="Protein Inhibitor Of Neuronal Nitric Oxide Synthase"/>
    <property type="match status" value="1"/>
</dbReference>
<evidence type="ECO:0000313" key="2">
    <source>
        <dbReference type="Proteomes" id="UP001292079"/>
    </source>
</evidence>
<protein>
    <recommendedName>
        <fullName evidence="3">Tegument antigen</fullName>
    </recommendedName>
</protein>
<sequence>MVIKLCKQDGDRSSLTKRILEVFFKNDKDHNEIITNNQLKRYIETNKLDVDLIEKWTQMFQIKNTNQLSLEDICEHLQLNIKDVRQQRDTQLKLGYSSASINDNNQQILGNDIQVIIDQMPMEMKLKITNEFRKLFNTKNDFNELKATEYMKSFMDKHFSSSWVVLIVKGSYSATFLHLEDCSFQFRINNHNFIVWRTFIGFN</sequence>
<dbReference type="SMART" id="SM01375">
    <property type="entry name" value="Dynein_light"/>
    <property type="match status" value="1"/>
</dbReference>
<comment type="caution">
    <text evidence="1">The sequence shown here is derived from an EMBL/GenBank/DDBJ whole genome shotgun (WGS) entry which is preliminary data.</text>
</comment>
<dbReference type="InterPro" id="IPR001372">
    <property type="entry name" value="Dynein_light_chain_typ-1/2"/>
</dbReference>
<dbReference type="CDD" id="cd21454">
    <property type="entry name" value="DLC-like_TAL"/>
    <property type="match status" value="1"/>
</dbReference>
<dbReference type="InterPro" id="IPR011992">
    <property type="entry name" value="EF-hand-dom_pair"/>
</dbReference>
<dbReference type="SUPFAM" id="SSF54648">
    <property type="entry name" value="DLC"/>
    <property type="match status" value="1"/>
</dbReference>
<dbReference type="Gene3D" id="1.10.238.10">
    <property type="entry name" value="EF-hand"/>
    <property type="match status" value="1"/>
</dbReference>
<dbReference type="SUPFAM" id="SSF47473">
    <property type="entry name" value="EF-hand"/>
    <property type="match status" value="1"/>
</dbReference>
<evidence type="ECO:0000313" key="1">
    <source>
        <dbReference type="EMBL" id="KAK4473146.1"/>
    </source>
</evidence>
<organism evidence="1 2">
    <name type="scientific">Schistosoma mekongi</name>
    <name type="common">Parasitic worm</name>
    <dbReference type="NCBI Taxonomy" id="38744"/>
    <lineage>
        <taxon>Eukaryota</taxon>
        <taxon>Metazoa</taxon>
        <taxon>Spiralia</taxon>
        <taxon>Lophotrochozoa</taxon>
        <taxon>Platyhelminthes</taxon>
        <taxon>Trematoda</taxon>
        <taxon>Digenea</taxon>
        <taxon>Strigeidida</taxon>
        <taxon>Schistosomatoidea</taxon>
        <taxon>Schistosomatidae</taxon>
        <taxon>Schistosoma</taxon>
    </lineage>
</organism>
<reference evidence="1" key="1">
    <citation type="submission" date="2022-04" db="EMBL/GenBank/DDBJ databases">
        <authorList>
            <person name="Xu L."/>
            <person name="Lv Z."/>
        </authorList>
    </citation>
    <scope>NUCLEOTIDE SEQUENCE</scope>
    <source>
        <strain evidence="1">LV_2022a</strain>
    </source>
</reference>
<keyword evidence="2" id="KW-1185">Reference proteome</keyword>